<evidence type="ECO:0000313" key="2">
    <source>
        <dbReference type="EMBL" id="PSJ37354.1"/>
    </source>
</evidence>
<dbReference type="OrthoDB" id="7476020at2"/>
<evidence type="ECO:0000313" key="3">
    <source>
        <dbReference type="Proteomes" id="UP000241167"/>
    </source>
</evidence>
<reference evidence="2 3" key="1">
    <citation type="submission" date="2018-03" db="EMBL/GenBank/DDBJ databases">
        <title>The draft genome of Sphingosinicella sp. GL-C-18.</title>
        <authorList>
            <person name="Liu L."/>
            <person name="Li L."/>
            <person name="Liang L."/>
            <person name="Zhang X."/>
            <person name="Wang T."/>
        </authorList>
    </citation>
    <scope>NUCLEOTIDE SEQUENCE [LARGE SCALE GENOMIC DNA]</scope>
    <source>
        <strain evidence="2 3">GL-C-18</strain>
    </source>
</reference>
<feature type="domain" description="DUF6894" evidence="1">
    <location>
        <begin position="3"/>
        <end position="71"/>
    </location>
</feature>
<proteinExistence type="predicted"/>
<dbReference type="AlphaFoldDB" id="A0A2P7QHA3"/>
<evidence type="ECO:0000259" key="1">
    <source>
        <dbReference type="Pfam" id="PF21834"/>
    </source>
</evidence>
<organism evidence="2 3">
    <name type="scientific">Allosphingosinicella deserti</name>
    <dbReference type="NCBI Taxonomy" id="2116704"/>
    <lineage>
        <taxon>Bacteria</taxon>
        <taxon>Pseudomonadati</taxon>
        <taxon>Pseudomonadota</taxon>
        <taxon>Alphaproteobacteria</taxon>
        <taxon>Sphingomonadales</taxon>
        <taxon>Sphingomonadaceae</taxon>
        <taxon>Allosphingosinicella</taxon>
    </lineage>
</organism>
<name>A0A2P7QHA3_9SPHN</name>
<dbReference type="RefSeq" id="WP_106515345.1">
    <property type="nucleotide sequence ID" value="NZ_PXYI01000009.1"/>
</dbReference>
<dbReference type="Proteomes" id="UP000241167">
    <property type="component" value="Unassembled WGS sequence"/>
</dbReference>
<protein>
    <recommendedName>
        <fullName evidence="1">DUF6894 domain-containing protein</fullName>
    </recommendedName>
</protein>
<sequence length="85" mass="9484">MPRYYFHIRNGSGFIRDEEGRELPDEAVARDEALKGIRSIISSEASGGLLDLTGELDIADAQDEVIETLRFDEAFQLRLPGSRTS</sequence>
<gene>
    <name evidence="2" type="ORF">C7I55_22830</name>
</gene>
<comment type="caution">
    <text evidence="2">The sequence shown here is derived from an EMBL/GenBank/DDBJ whole genome shotgun (WGS) entry which is preliminary data.</text>
</comment>
<dbReference type="InterPro" id="IPR054189">
    <property type="entry name" value="DUF6894"/>
</dbReference>
<keyword evidence="3" id="KW-1185">Reference proteome</keyword>
<dbReference type="EMBL" id="PXYI01000009">
    <property type="protein sequence ID" value="PSJ37354.1"/>
    <property type="molecule type" value="Genomic_DNA"/>
</dbReference>
<dbReference type="Pfam" id="PF21834">
    <property type="entry name" value="DUF6894"/>
    <property type="match status" value="1"/>
</dbReference>
<accession>A0A2P7QHA3</accession>